<dbReference type="PANTHER" id="PTHR37544">
    <property type="entry name" value="SPRAY-RELATED"/>
    <property type="match status" value="1"/>
</dbReference>
<protein>
    <submittedName>
        <fullName evidence="3">Uncharacterized protein</fullName>
    </submittedName>
</protein>
<feature type="region of interest" description="Disordered" evidence="1">
    <location>
        <begin position="1"/>
        <end position="97"/>
    </location>
</feature>
<feature type="transmembrane region" description="Helical" evidence="2">
    <location>
        <begin position="727"/>
        <end position="750"/>
    </location>
</feature>
<evidence type="ECO:0000313" key="3">
    <source>
        <dbReference type="EMBL" id="KAL2071295.1"/>
    </source>
</evidence>
<feature type="transmembrane region" description="Helical" evidence="2">
    <location>
        <begin position="366"/>
        <end position="387"/>
    </location>
</feature>
<dbReference type="InterPro" id="IPR021840">
    <property type="entry name" value="DUF3433"/>
</dbReference>
<evidence type="ECO:0000313" key="4">
    <source>
        <dbReference type="Proteomes" id="UP001595075"/>
    </source>
</evidence>
<feature type="compositionally biased region" description="Polar residues" evidence="1">
    <location>
        <begin position="124"/>
        <end position="136"/>
    </location>
</feature>
<dbReference type="Proteomes" id="UP001595075">
    <property type="component" value="Unassembled WGS sequence"/>
</dbReference>
<feature type="transmembrane region" description="Helical" evidence="2">
    <location>
        <begin position="474"/>
        <end position="494"/>
    </location>
</feature>
<feature type="transmembrane region" description="Helical" evidence="2">
    <location>
        <begin position="664"/>
        <end position="682"/>
    </location>
</feature>
<feature type="region of interest" description="Disordered" evidence="1">
    <location>
        <begin position="124"/>
        <end position="157"/>
    </location>
</feature>
<keyword evidence="2" id="KW-1133">Transmembrane helix</keyword>
<feature type="transmembrane region" description="Helical" evidence="2">
    <location>
        <begin position="788"/>
        <end position="810"/>
    </location>
</feature>
<feature type="region of interest" description="Disordered" evidence="1">
    <location>
        <begin position="596"/>
        <end position="620"/>
    </location>
</feature>
<dbReference type="Pfam" id="PF11915">
    <property type="entry name" value="DUF3433"/>
    <property type="match status" value="2"/>
</dbReference>
<gene>
    <name evidence="3" type="ORF">VTL71DRAFT_12530</name>
</gene>
<keyword evidence="2" id="KW-0812">Transmembrane</keyword>
<keyword evidence="4" id="KW-1185">Reference proteome</keyword>
<reference evidence="3 4" key="1">
    <citation type="journal article" date="2024" name="Commun. Biol.">
        <title>Comparative genomic analysis of thermophilic fungi reveals convergent evolutionary adaptations and gene losses.</title>
        <authorList>
            <person name="Steindorff A.S."/>
            <person name="Aguilar-Pontes M.V."/>
            <person name="Robinson A.J."/>
            <person name="Andreopoulos B."/>
            <person name="LaButti K."/>
            <person name="Kuo A."/>
            <person name="Mondo S."/>
            <person name="Riley R."/>
            <person name="Otillar R."/>
            <person name="Haridas S."/>
            <person name="Lipzen A."/>
            <person name="Grimwood J."/>
            <person name="Schmutz J."/>
            <person name="Clum A."/>
            <person name="Reid I.D."/>
            <person name="Moisan M.C."/>
            <person name="Butler G."/>
            <person name="Nguyen T.T.M."/>
            <person name="Dewar K."/>
            <person name="Conant G."/>
            <person name="Drula E."/>
            <person name="Henrissat B."/>
            <person name="Hansel C."/>
            <person name="Singer S."/>
            <person name="Hutchinson M.I."/>
            <person name="de Vries R.P."/>
            <person name="Natvig D.O."/>
            <person name="Powell A.J."/>
            <person name="Tsang A."/>
            <person name="Grigoriev I.V."/>
        </authorList>
    </citation>
    <scope>NUCLEOTIDE SEQUENCE [LARGE SCALE GENOMIC DNA]</scope>
    <source>
        <strain evidence="3 4">CBS 494.80</strain>
    </source>
</reference>
<organism evidence="3 4">
    <name type="scientific">Oculimacula yallundae</name>
    <dbReference type="NCBI Taxonomy" id="86028"/>
    <lineage>
        <taxon>Eukaryota</taxon>
        <taxon>Fungi</taxon>
        <taxon>Dikarya</taxon>
        <taxon>Ascomycota</taxon>
        <taxon>Pezizomycotina</taxon>
        <taxon>Leotiomycetes</taxon>
        <taxon>Helotiales</taxon>
        <taxon>Ploettnerulaceae</taxon>
        <taxon>Oculimacula</taxon>
    </lineage>
</organism>
<name>A0ABR4CMY8_9HELO</name>
<feature type="transmembrane region" description="Helical" evidence="2">
    <location>
        <begin position="627"/>
        <end position="652"/>
    </location>
</feature>
<sequence length="908" mass="100067">MANSGSSIDYPYPWGGSSPNRRPDLRHQGSSTSDVSSLGGYQPDHRDSVVSLPSPTSEHARSYSRDEVDISRVQISSGGGSDITSPYESSRSHSRLSQMLPETLRVGTPSPTIKSGFNVFRGSQSYEPISTPSIGPSKSTRSSRRFSSRKSGSHSSLLNMKHGTIHEGEEIDMSLLGSAMPMGMATHKTAYASVDEEDAENATVMSPMGFDVSSFLGPPQNEEQVKAVNRQEAAGILTGGLGAGWKPDTTMSSADLYANSPMSPKSPGLTRGMSFRKPSFRRAPALSRKQTVRELGQLEANKRGEIIEVIVEEPTFDISSFTGDSSASVNFDQISGQTGTRKTTIPVATVEVFFPQDNWKPFSMRWPYITGLIIISVILAAAQEYLFQKGTIYKFTSAAKLSTWDYFTFKYLPTLVAVSFGVSWQVTDFEVKRLEAYYQLSRQGGALAAESINVDYITFFNFLRPIRALQYKHYAVAVSSLATLMAVSLVPTLQAASIELKKTNNPAEPGEQEIVINAVLSRVLSGILILIAALGSFLVWQLGSRPSGLVADVKGIAGIAAMANRSHILMDFKNMDTATPELIHQTLKSHRYSLRNSSLAPEDKVPLTQEEKDKYDQRTRQENPHPLMLRLVAGIPFIIGMILFMILVPIILFANVANPLTTKAPWFLTALAVCIKLAWGTLETDVRMIEPFYILSKRHASPKVLTLDYTAMAFGWMPIRAFANGHVLVGLVGLGSVFAEILTICSTSFANVSGKNFITRFSMDDTARLHTRGPKDDVESGEETFLSFWLSFSLAIFIISFLCLVAGLVYSRRRHPFLPRQPNTIASILAFIHQSKMLYDFVGTEKMNNDEMVKKLGSVGKTYGLGWFTGRDGEVHCGVDEEELVSAYKHGDDARKASQPWRDFNEFY</sequence>
<feature type="compositionally biased region" description="Basic residues" evidence="1">
    <location>
        <begin position="141"/>
        <end position="152"/>
    </location>
</feature>
<comment type="caution">
    <text evidence="3">The sequence shown here is derived from an EMBL/GenBank/DDBJ whole genome shotgun (WGS) entry which is preliminary data.</text>
</comment>
<proteinExistence type="predicted"/>
<dbReference type="PANTHER" id="PTHR37544:SF3">
    <property type="entry name" value="SPRAY"/>
    <property type="match status" value="1"/>
</dbReference>
<feature type="compositionally biased region" description="Basic and acidic residues" evidence="1">
    <location>
        <begin position="601"/>
        <end position="620"/>
    </location>
</feature>
<evidence type="ECO:0000256" key="2">
    <source>
        <dbReference type="SAM" id="Phobius"/>
    </source>
</evidence>
<accession>A0ABR4CMY8</accession>
<feature type="compositionally biased region" description="Basic and acidic residues" evidence="1">
    <location>
        <begin position="58"/>
        <end position="70"/>
    </location>
</feature>
<feature type="transmembrane region" description="Helical" evidence="2">
    <location>
        <begin position="514"/>
        <end position="540"/>
    </location>
</feature>
<keyword evidence="2" id="KW-0472">Membrane</keyword>
<evidence type="ECO:0000256" key="1">
    <source>
        <dbReference type="SAM" id="MobiDB-lite"/>
    </source>
</evidence>
<dbReference type="EMBL" id="JAZHXI010000005">
    <property type="protein sequence ID" value="KAL2071295.1"/>
    <property type="molecule type" value="Genomic_DNA"/>
</dbReference>